<sequence>AHELEKSKLWQAGGAQPEGGTWHSTPANTWAASGDKQCLNCHVQVNKTAVHSIHTFGKCVGCHMPRIAKSAESGDIHSHVFTALLPEDTIANPEIPNSCQACHKHKDEDVNKLNEDLKKIQAAMLLGG</sequence>
<feature type="non-terminal residue" evidence="2">
    <location>
        <position position="1"/>
    </location>
</feature>
<dbReference type="Gene3D" id="1.10.1130.10">
    <property type="entry name" value="Flavocytochrome C3, Chain A"/>
    <property type="match status" value="1"/>
</dbReference>
<organism evidence="2">
    <name type="scientific">marine sediment metagenome</name>
    <dbReference type="NCBI Taxonomy" id="412755"/>
    <lineage>
        <taxon>unclassified sequences</taxon>
        <taxon>metagenomes</taxon>
        <taxon>ecological metagenomes</taxon>
    </lineage>
</organism>
<dbReference type="InterPro" id="IPR036280">
    <property type="entry name" value="Multihaem_cyt_sf"/>
</dbReference>
<protein>
    <submittedName>
        <fullName evidence="2">Uncharacterized protein</fullName>
    </submittedName>
</protein>
<gene>
    <name evidence="2" type="ORF">LCGC14_2314920</name>
</gene>
<dbReference type="SUPFAM" id="SSF48695">
    <property type="entry name" value="Multiheme cytochromes"/>
    <property type="match status" value="1"/>
</dbReference>
<accession>A0A0F9D748</accession>
<evidence type="ECO:0000313" key="2">
    <source>
        <dbReference type="EMBL" id="KKL49496.1"/>
    </source>
</evidence>
<dbReference type="AlphaFoldDB" id="A0A0F9D748"/>
<feature type="region of interest" description="Disordered" evidence="1">
    <location>
        <begin position="1"/>
        <end position="25"/>
    </location>
</feature>
<name>A0A0F9D748_9ZZZZ</name>
<evidence type="ECO:0000256" key="1">
    <source>
        <dbReference type="SAM" id="MobiDB-lite"/>
    </source>
</evidence>
<proteinExistence type="predicted"/>
<reference evidence="2" key="1">
    <citation type="journal article" date="2015" name="Nature">
        <title>Complex archaea that bridge the gap between prokaryotes and eukaryotes.</title>
        <authorList>
            <person name="Spang A."/>
            <person name="Saw J.H."/>
            <person name="Jorgensen S.L."/>
            <person name="Zaremba-Niedzwiedzka K."/>
            <person name="Martijn J."/>
            <person name="Lind A.E."/>
            <person name="van Eijk R."/>
            <person name="Schleper C."/>
            <person name="Guy L."/>
            <person name="Ettema T.J."/>
        </authorList>
    </citation>
    <scope>NUCLEOTIDE SEQUENCE</scope>
</reference>
<comment type="caution">
    <text evidence="2">The sequence shown here is derived from an EMBL/GenBank/DDBJ whole genome shotgun (WGS) entry which is preliminary data.</text>
</comment>
<dbReference type="EMBL" id="LAZR01032937">
    <property type="protein sequence ID" value="KKL49496.1"/>
    <property type="molecule type" value="Genomic_DNA"/>
</dbReference>